<dbReference type="Gene3D" id="3.40.50.720">
    <property type="entry name" value="NAD(P)-binding Rossmann-like Domain"/>
    <property type="match status" value="1"/>
</dbReference>
<gene>
    <name evidence="2" type="ORF">HK100_002448</name>
</gene>
<dbReference type="Pfam" id="PF00107">
    <property type="entry name" value="ADH_zinc_N"/>
    <property type="match status" value="1"/>
</dbReference>
<keyword evidence="3" id="KW-1185">Reference proteome</keyword>
<dbReference type="EMBL" id="JADGJH010001572">
    <property type="protein sequence ID" value="KAJ3112112.1"/>
    <property type="molecule type" value="Genomic_DNA"/>
</dbReference>
<dbReference type="SUPFAM" id="SSF51735">
    <property type="entry name" value="NAD(P)-binding Rossmann-fold domains"/>
    <property type="match status" value="1"/>
</dbReference>
<dbReference type="CDD" id="cd08249">
    <property type="entry name" value="enoyl_reductase_like"/>
    <property type="match status" value="1"/>
</dbReference>
<dbReference type="InterPro" id="IPR036291">
    <property type="entry name" value="NAD(P)-bd_dom_sf"/>
</dbReference>
<accession>A0AAD5SVD4</accession>
<dbReference type="SUPFAM" id="SSF50129">
    <property type="entry name" value="GroES-like"/>
    <property type="match status" value="1"/>
</dbReference>
<dbReference type="Gene3D" id="3.90.180.10">
    <property type="entry name" value="Medium-chain alcohol dehydrogenases, catalytic domain"/>
    <property type="match status" value="1"/>
</dbReference>
<dbReference type="InterPro" id="IPR020843">
    <property type="entry name" value="ER"/>
</dbReference>
<reference evidence="2" key="1">
    <citation type="submission" date="2020-05" db="EMBL/GenBank/DDBJ databases">
        <title>Phylogenomic resolution of chytrid fungi.</title>
        <authorList>
            <person name="Stajich J.E."/>
            <person name="Amses K."/>
            <person name="Simmons R."/>
            <person name="Seto K."/>
            <person name="Myers J."/>
            <person name="Bonds A."/>
            <person name="Quandt C.A."/>
            <person name="Barry K."/>
            <person name="Liu P."/>
            <person name="Grigoriev I."/>
            <person name="Longcore J.E."/>
            <person name="James T.Y."/>
        </authorList>
    </citation>
    <scope>NUCLEOTIDE SEQUENCE</scope>
    <source>
        <strain evidence="2">JEL0513</strain>
    </source>
</reference>
<dbReference type="Pfam" id="PF08240">
    <property type="entry name" value="ADH_N"/>
    <property type="match status" value="1"/>
</dbReference>
<sequence>MKALTFQAKTTASVKTIPLPALRPTHLLIKVESVALNPTDWKCVDSGIAATPFSIVGCDYSGTVVSIGSEVTKPFKIGDKVYGCAHGSNQNEAYDGVFAEYTMVKGDVTMHAPTNPNLSMEDLCTIPLCSITVGQGLFQPGGKSLGLALPETGNGKEEWVLIYGGSTTAGCLGIQFAKLAGYKVITTCSPRNNDLVKSRGADEIFDYNDPESASKINKLTENKLRYAWDTIAESKFCDEALSSDAPDCHYGCILFDDEKVLREGVKCTETLMYTMFGEGFQKYETDWPASKEDYEFAKTWMSLTEKLVAEGKIMPHPKKVMHGGLEAIPKGMEDLMAEKVRGEKLVYPLH</sequence>
<dbReference type="AlphaFoldDB" id="A0AAD5SVD4"/>
<dbReference type="Proteomes" id="UP001211907">
    <property type="component" value="Unassembled WGS sequence"/>
</dbReference>
<name>A0AAD5SVD4_9FUNG</name>
<evidence type="ECO:0000313" key="3">
    <source>
        <dbReference type="Proteomes" id="UP001211907"/>
    </source>
</evidence>
<dbReference type="PANTHER" id="PTHR45348">
    <property type="entry name" value="HYPOTHETICAL OXIDOREDUCTASE (EUROFUNG)"/>
    <property type="match status" value="1"/>
</dbReference>
<evidence type="ECO:0000259" key="1">
    <source>
        <dbReference type="SMART" id="SM00829"/>
    </source>
</evidence>
<dbReference type="GO" id="GO:0016651">
    <property type="term" value="F:oxidoreductase activity, acting on NAD(P)H"/>
    <property type="evidence" value="ECO:0007669"/>
    <property type="project" value="InterPro"/>
</dbReference>
<dbReference type="InterPro" id="IPR013154">
    <property type="entry name" value="ADH-like_N"/>
</dbReference>
<evidence type="ECO:0000313" key="2">
    <source>
        <dbReference type="EMBL" id="KAJ3112112.1"/>
    </source>
</evidence>
<protein>
    <recommendedName>
        <fullName evidence="1">Enoyl reductase (ER) domain-containing protein</fullName>
    </recommendedName>
</protein>
<dbReference type="PANTHER" id="PTHR45348:SF2">
    <property type="entry name" value="ZINC-TYPE ALCOHOL DEHYDROGENASE-LIKE PROTEIN C2E1P3.01"/>
    <property type="match status" value="1"/>
</dbReference>
<dbReference type="InterPro" id="IPR013149">
    <property type="entry name" value="ADH-like_C"/>
</dbReference>
<dbReference type="SMART" id="SM00829">
    <property type="entry name" value="PKS_ER"/>
    <property type="match status" value="1"/>
</dbReference>
<comment type="caution">
    <text evidence="2">The sequence shown here is derived from an EMBL/GenBank/DDBJ whole genome shotgun (WGS) entry which is preliminary data.</text>
</comment>
<dbReference type="InterPro" id="IPR047122">
    <property type="entry name" value="Trans-enoyl_RdTase-like"/>
</dbReference>
<organism evidence="2 3">
    <name type="scientific">Physocladia obscura</name>
    <dbReference type="NCBI Taxonomy" id="109957"/>
    <lineage>
        <taxon>Eukaryota</taxon>
        <taxon>Fungi</taxon>
        <taxon>Fungi incertae sedis</taxon>
        <taxon>Chytridiomycota</taxon>
        <taxon>Chytridiomycota incertae sedis</taxon>
        <taxon>Chytridiomycetes</taxon>
        <taxon>Chytridiales</taxon>
        <taxon>Chytriomycetaceae</taxon>
        <taxon>Physocladia</taxon>
    </lineage>
</organism>
<proteinExistence type="predicted"/>
<dbReference type="InterPro" id="IPR011032">
    <property type="entry name" value="GroES-like_sf"/>
</dbReference>
<feature type="domain" description="Enoyl reductase (ER)" evidence="1">
    <location>
        <begin position="9"/>
        <end position="346"/>
    </location>
</feature>